<dbReference type="OrthoDB" id="138803at2"/>
<gene>
    <name evidence="1" type="ORF">SAMN05216466_101344</name>
</gene>
<proteinExistence type="predicted"/>
<dbReference type="InterPro" id="IPR021804">
    <property type="entry name" value="DUF3375"/>
</dbReference>
<accession>A0A1G7PKD0</accession>
<name>A0A1G7PKD0_9BURK</name>
<dbReference type="Pfam" id="PF11855">
    <property type="entry name" value="DUF3375"/>
    <property type="match status" value="1"/>
</dbReference>
<dbReference type="Proteomes" id="UP000199706">
    <property type="component" value="Unassembled WGS sequence"/>
</dbReference>
<reference evidence="1 2" key="1">
    <citation type="submission" date="2016-10" db="EMBL/GenBank/DDBJ databases">
        <authorList>
            <person name="de Groot N.N."/>
        </authorList>
    </citation>
    <scope>NUCLEOTIDE SEQUENCE [LARGE SCALE GENOMIC DNA]</scope>
    <source>
        <strain evidence="1 2">LMG 2247</strain>
    </source>
</reference>
<organism evidence="1 2">
    <name type="scientific">Paraburkholderia phenazinium</name>
    <dbReference type="NCBI Taxonomy" id="60549"/>
    <lineage>
        <taxon>Bacteria</taxon>
        <taxon>Pseudomonadati</taxon>
        <taxon>Pseudomonadota</taxon>
        <taxon>Betaproteobacteria</taxon>
        <taxon>Burkholderiales</taxon>
        <taxon>Burkholderiaceae</taxon>
        <taxon>Paraburkholderia</taxon>
    </lineage>
</organism>
<sequence length="484" mass="55555">MNFDYSTLDQLRQNHPAWRLLRSDHAPLVASFLQRTFTAPNVRVMPQADLAELLEDELFALREQLGPSAFPKRATDYLNDWAANDKGWLRKFYRQDSDEPHFDLTPATEKAIAWLGTLTERSFIGTESRLLTLFTLLKQMSEGSESDPQARLVDLYKRREEVDAEIARALDGDVALLDDTALKDRFQQFTTLARELLTDFREVEHNFRGLDRRVRERIALWDGAKGELLEEIMGERDAIADSDQGRSFRAFWDFLMSTSRQEELTALLERVLALPPVAELKPDARTRRVHYDWLEAGEHTQRTVAYLSQQLRRFLDDQAWLENRRIMDILRGIEAKALAVRDSPPTGEVMTIADTTADIELPMERPLYAPALKPRITSMVLESGDADIDATALYTQVVVDKARLIWHVRHVLQDRSQVTLRELCESQPLHQGLAELVAYLQLAGDTFSTVVDEKVSETIVWRSRAADGEEHTKRATLPRVIFVR</sequence>
<protein>
    <recommendedName>
        <fullName evidence="3">DUF3375 domain-containing protein</fullName>
    </recommendedName>
</protein>
<evidence type="ECO:0000313" key="2">
    <source>
        <dbReference type="Proteomes" id="UP000199706"/>
    </source>
</evidence>
<dbReference type="AlphaFoldDB" id="A0A1G7PKD0"/>
<evidence type="ECO:0000313" key="1">
    <source>
        <dbReference type="EMBL" id="SDF86717.1"/>
    </source>
</evidence>
<evidence type="ECO:0008006" key="3">
    <source>
        <dbReference type="Google" id="ProtNLM"/>
    </source>
</evidence>
<dbReference type="RefSeq" id="WP_090680976.1">
    <property type="nucleotide sequence ID" value="NZ_CADERL010000001.1"/>
</dbReference>
<dbReference type="EMBL" id="FNCJ01000001">
    <property type="protein sequence ID" value="SDF86717.1"/>
    <property type="molecule type" value="Genomic_DNA"/>
</dbReference>